<sequence length="293" mass="31471">MEGAVYAVKALLAVERIRRLEKKRAHYDRSSKGSAVSLATRRMNPHRSARTLTRTCLAKGSMETAIDVPSVRMGREGQWKRWLRKPSVSPIFNLEREVSLRGAKVQARTAEELQDECTQYFNEMDDLEARFKCLRTVADASPPASSEVGDEKTLEIPIRSLLESMAGEGSSGASLAPAQLGALERWAAELWSGEASEEDAGPEVAEMLLAMLRSVQKARPRAGCIALSVAVARSAECRARVATLGGVPVAIRDQIGSSSGIKAVLAAMSLHPASVSLQAGAGRRRCAEVVGGS</sequence>
<comment type="caution">
    <text evidence="1">The sequence shown here is derived from an EMBL/GenBank/DDBJ whole genome shotgun (WGS) entry which is preliminary data.</text>
</comment>
<name>A0A813IJA1_POLGL</name>
<dbReference type="Proteomes" id="UP000626109">
    <property type="component" value="Unassembled WGS sequence"/>
</dbReference>
<evidence type="ECO:0000313" key="2">
    <source>
        <dbReference type="Proteomes" id="UP000626109"/>
    </source>
</evidence>
<gene>
    <name evidence="1" type="ORF">PGLA2088_LOCUS8961</name>
</gene>
<dbReference type="EMBL" id="CAJNNW010009749">
    <property type="protein sequence ID" value="CAE8651232.1"/>
    <property type="molecule type" value="Genomic_DNA"/>
</dbReference>
<organism evidence="1 2">
    <name type="scientific">Polarella glacialis</name>
    <name type="common">Dinoflagellate</name>
    <dbReference type="NCBI Taxonomy" id="89957"/>
    <lineage>
        <taxon>Eukaryota</taxon>
        <taxon>Sar</taxon>
        <taxon>Alveolata</taxon>
        <taxon>Dinophyceae</taxon>
        <taxon>Suessiales</taxon>
        <taxon>Suessiaceae</taxon>
        <taxon>Polarella</taxon>
    </lineage>
</organism>
<accession>A0A813IJA1</accession>
<reference evidence="1" key="1">
    <citation type="submission" date="2021-02" db="EMBL/GenBank/DDBJ databases">
        <authorList>
            <person name="Dougan E. K."/>
            <person name="Rhodes N."/>
            <person name="Thang M."/>
            <person name="Chan C."/>
        </authorList>
    </citation>
    <scope>NUCLEOTIDE SEQUENCE</scope>
</reference>
<protein>
    <submittedName>
        <fullName evidence="1">Uncharacterized protein</fullName>
    </submittedName>
</protein>
<dbReference type="AlphaFoldDB" id="A0A813IJA1"/>
<proteinExistence type="predicted"/>
<evidence type="ECO:0000313" key="1">
    <source>
        <dbReference type="EMBL" id="CAE8651232.1"/>
    </source>
</evidence>